<evidence type="ECO:0000259" key="8">
    <source>
        <dbReference type="PROSITE" id="PS50893"/>
    </source>
</evidence>
<dbReference type="InterPro" id="IPR003439">
    <property type="entry name" value="ABC_transporter-like_ATP-bd"/>
</dbReference>
<evidence type="ECO:0000256" key="1">
    <source>
        <dbReference type="ARBA" id="ARBA00004202"/>
    </source>
</evidence>
<dbReference type="OrthoDB" id="8036461at2"/>
<dbReference type="PROSITE" id="PS50893">
    <property type="entry name" value="ABC_TRANSPORTER_2"/>
    <property type="match status" value="2"/>
</dbReference>
<dbReference type="FunFam" id="3.40.50.300:FF:000016">
    <property type="entry name" value="Oligopeptide ABC transporter ATP-binding component"/>
    <property type="match status" value="1"/>
</dbReference>
<evidence type="ECO:0000256" key="5">
    <source>
        <dbReference type="ARBA" id="ARBA00022741"/>
    </source>
</evidence>
<dbReference type="InterPro" id="IPR017871">
    <property type="entry name" value="ABC_transporter-like_CS"/>
</dbReference>
<evidence type="ECO:0000313" key="9">
    <source>
        <dbReference type="EMBL" id="PWD50957.1"/>
    </source>
</evidence>
<gene>
    <name evidence="9" type="ORF">C8046_10115</name>
</gene>
<dbReference type="SUPFAM" id="SSF52540">
    <property type="entry name" value="P-loop containing nucleoside triphosphate hydrolases"/>
    <property type="match status" value="2"/>
</dbReference>
<dbReference type="InterPro" id="IPR050388">
    <property type="entry name" value="ABC_Ni/Peptide_Import"/>
</dbReference>
<keyword evidence="7" id="KW-0472">Membrane</keyword>
<dbReference type="GO" id="GO:0015833">
    <property type="term" value="P:peptide transport"/>
    <property type="evidence" value="ECO:0007669"/>
    <property type="project" value="InterPro"/>
</dbReference>
<comment type="similarity">
    <text evidence="2">Belongs to the ABC transporter superfamily.</text>
</comment>
<sequence length="552" mass="58815">MAEVSPPLLAVRDLGVRFPGADVRAVDGIDVEVRAGEVVALVGESGSGKSVSALAVLGLLPRDAEVTGSITYRGEEVLDAELARVRELRGGEVALIFQDPGLALDPVFTVGSQVAEVVRLHQPGLSRADVRRRVVELLRTVGVPEPETRVDVHPHQLSGGLRQRVMIATALAGGPRVLIADEPTTALDVTVQLGILDLLDELRRTQDLGILLITHDMGVVADLADRVVVLKDGRVVERAPTVQLFEAPQHAYSRALLAAVPRGRDRAAVLGPVTVSDGVGPAPAPVLQVRDLSVNYRTRFSRTPDVVRGVSFAIGAGEMLGLVGESGSGKSSIGRSILGLAPVTGGTITLDGVHLESGRVAARRQAAARVGMVFQDPAGSLNPRLSVLESVAEPIVTQQRQPRRAVTERAAELLEQVNLPADLLRRYPHELSGGQKQRVAIARALALDPAVLVADEPTSALDVSIQAQVIELLARLQAERGFACLFISHDLVVVEGLCTRVLVLKDGQVVEEGDVADVLRQPRRDYTRELVLAAPVPDPVEQRRRRAARSAA</sequence>
<dbReference type="GO" id="GO:0016887">
    <property type="term" value="F:ATP hydrolysis activity"/>
    <property type="evidence" value="ECO:0007669"/>
    <property type="project" value="InterPro"/>
</dbReference>
<keyword evidence="3" id="KW-0813">Transport</keyword>
<accession>A0A2U1ZVD8</accession>
<comment type="subcellular location">
    <subcellularLocation>
        <location evidence="1">Cell membrane</location>
        <topology evidence="1">Peripheral membrane protein</topology>
    </subcellularLocation>
</comment>
<feature type="domain" description="ABC transporter" evidence="8">
    <location>
        <begin position="11"/>
        <end position="257"/>
    </location>
</feature>
<feature type="domain" description="ABC transporter" evidence="8">
    <location>
        <begin position="287"/>
        <end position="531"/>
    </location>
</feature>
<comment type="caution">
    <text evidence="9">The sequence shown here is derived from an EMBL/GenBank/DDBJ whole genome shotgun (WGS) entry which is preliminary data.</text>
</comment>
<dbReference type="PROSITE" id="PS00211">
    <property type="entry name" value="ABC_TRANSPORTER_1"/>
    <property type="match status" value="1"/>
</dbReference>
<dbReference type="NCBIfam" id="NF007739">
    <property type="entry name" value="PRK10419.1"/>
    <property type="match status" value="2"/>
</dbReference>
<dbReference type="GO" id="GO:0005524">
    <property type="term" value="F:ATP binding"/>
    <property type="evidence" value="ECO:0007669"/>
    <property type="project" value="UniProtKB-KW"/>
</dbReference>
<dbReference type="PANTHER" id="PTHR43297:SF2">
    <property type="entry name" value="DIPEPTIDE TRANSPORT ATP-BINDING PROTEIN DPPD"/>
    <property type="match status" value="1"/>
</dbReference>
<reference evidence="9 10" key="1">
    <citation type="submission" date="2018-03" db="EMBL/GenBank/DDBJ databases">
        <title>Genome assembly of novel Miniimonas species PCH200.</title>
        <authorList>
            <person name="Thakur V."/>
            <person name="Kumar V."/>
            <person name="Singh D."/>
        </authorList>
    </citation>
    <scope>NUCLEOTIDE SEQUENCE [LARGE SCALE GENOMIC DNA]</scope>
    <source>
        <strain evidence="9 10">PCH200</strain>
    </source>
</reference>
<dbReference type="Pfam" id="PF00005">
    <property type="entry name" value="ABC_tran"/>
    <property type="match status" value="2"/>
</dbReference>
<protein>
    <submittedName>
        <fullName evidence="9">Glutathione ABC transporter ATP-binding protein</fullName>
    </submittedName>
</protein>
<dbReference type="RefSeq" id="WP_109229339.1">
    <property type="nucleotide sequence ID" value="NZ_PYHR01000002.1"/>
</dbReference>
<name>A0A2U1ZVD8_9MICO</name>
<dbReference type="Proteomes" id="UP000245166">
    <property type="component" value="Unassembled WGS sequence"/>
</dbReference>
<dbReference type="SMART" id="SM00382">
    <property type="entry name" value="AAA"/>
    <property type="match status" value="2"/>
</dbReference>
<keyword evidence="10" id="KW-1185">Reference proteome</keyword>
<dbReference type="InterPro" id="IPR013563">
    <property type="entry name" value="Oligopep_ABC_C"/>
</dbReference>
<dbReference type="AlphaFoldDB" id="A0A2U1ZVD8"/>
<keyword evidence="6 9" id="KW-0067">ATP-binding</keyword>
<keyword evidence="5" id="KW-0547">Nucleotide-binding</keyword>
<evidence type="ECO:0000256" key="3">
    <source>
        <dbReference type="ARBA" id="ARBA00022448"/>
    </source>
</evidence>
<dbReference type="InterPro" id="IPR027417">
    <property type="entry name" value="P-loop_NTPase"/>
</dbReference>
<proteinExistence type="inferred from homology"/>
<dbReference type="NCBIfam" id="NF008453">
    <property type="entry name" value="PRK11308.1"/>
    <property type="match status" value="2"/>
</dbReference>
<organism evidence="9 10">
    <name type="scientific">Serinibacter arcticus</name>
    <dbReference type="NCBI Taxonomy" id="1655435"/>
    <lineage>
        <taxon>Bacteria</taxon>
        <taxon>Bacillati</taxon>
        <taxon>Actinomycetota</taxon>
        <taxon>Actinomycetes</taxon>
        <taxon>Micrococcales</taxon>
        <taxon>Beutenbergiaceae</taxon>
        <taxon>Serinibacter</taxon>
    </lineage>
</organism>
<dbReference type="InterPro" id="IPR003593">
    <property type="entry name" value="AAA+_ATPase"/>
</dbReference>
<evidence type="ECO:0000313" key="10">
    <source>
        <dbReference type="Proteomes" id="UP000245166"/>
    </source>
</evidence>
<evidence type="ECO:0000256" key="4">
    <source>
        <dbReference type="ARBA" id="ARBA00022475"/>
    </source>
</evidence>
<evidence type="ECO:0000256" key="6">
    <source>
        <dbReference type="ARBA" id="ARBA00022840"/>
    </source>
</evidence>
<dbReference type="CDD" id="cd03257">
    <property type="entry name" value="ABC_NikE_OppD_transporters"/>
    <property type="match status" value="2"/>
</dbReference>
<dbReference type="Pfam" id="PF08352">
    <property type="entry name" value="oligo_HPY"/>
    <property type="match status" value="2"/>
</dbReference>
<keyword evidence="4" id="KW-1003">Cell membrane</keyword>
<dbReference type="GO" id="GO:0005886">
    <property type="term" value="C:plasma membrane"/>
    <property type="evidence" value="ECO:0007669"/>
    <property type="project" value="UniProtKB-SubCell"/>
</dbReference>
<evidence type="ECO:0000256" key="2">
    <source>
        <dbReference type="ARBA" id="ARBA00005417"/>
    </source>
</evidence>
<dbReference type="EMBL" id="PYHR01000002">
    <property type="protein sequence ID" value="PWD50957.1"/>
    <property type="molecule type" value="Genomic_DNA"/>
</dbReference>
<evidence type="ECO:0000256" key="7">
    <source>
        <dbReference type="ARBA" id="ARBA00023136"/>
    </source>
</evidence>
<dbReference type="Gene3D" id="3.40.50.300">
    <property type="entry name" value="P-loop containing nucleotide triphosphate hydrolases"/>
    <property type="match status" value="2"/>
</dbReference>
<dbReference type="PANTHER" id="PTHR43297">
    <property type="entry name" value="OLIGOPEPTIDE TRANSPORT ATP-BINDING PROTEIN APPD"/>
    <property type="match status" value="1"/>
</dbReference>